<evidence type="ECO:0000256" key="11">
    <source>
        <dbReference type="ARBA" id="ARBA00049348"/>
    </source>
</evidence>
<keyword evidence="5 13" id="KW-0489">Methyltransferase</keyword>
<evidence type="ECO:0000256" key="8">
    <source>
        <dbReference type="ARBA" id="ARBA00023204"/>
    </source>
</evidence>
<evidence type="ECO:0000256" key="10">
    <source>
        <dbReference type="ARBA" id="ARBA00031621"/>
    </source>
</evidence>
<organism evidence="13 14">
    <name type="scientific">Habropoda laboriosa</name>
    <dbReference type="NCBI Taxonomy" id="597456"/>
    <lineage>
        <taxon>Eukaryota</taxon>
        <taxon>Metazoa</taxon>
        <taxon>Ecdysozoa</taxon>
        <taxon>Arthropoda</taxon>
        <taxon>Hexapoda</taxon>
        <taxon>Insecta</taxon>
        <taxon>Pterygota</taxon>
        <taxon>Neoptera</taxon>
        <taxon>Endopterygota</taxon>
        <taxon>Hymenoptera</taxon>
        <taxon>Apocrita</taxon>
        <taxon>Aculeata</taxon>
        <taxon>Apoidea</taxon>
        <taxon>Anthophila</taxon>
        <taxon>Apidae</taxon>
        <taxon>Habropoda</taxon>
    </lineage>
</organism>
<comment type="catalytic activity">
    <reaction evidence="11">
        <text>a 6-O-methyl-2'-deoxyguanosine in DNA + L-cysteinyl-[protein] = S-methyl-L-cysteinyl-[protein] + a 2'-deoxyguanosine in DNA</text>
        <dbReference type="Rhea" id="RHEA:24000"/>
        <dbReference type="Rhea" id="RHEA-COMP:10131"/>
        <dbReference type="Rhea" id="RHEA-COMP:10132"/>
        <dbReference type="Rhea" id="RHEA-COMP:11367"/>
        <dbReference type="Rhea" id="RHEA-COMP:11368"/>
        <dbReference type="ChEBI" id="CHEBI:29950"/>
        <dbReference type="ChEBI" id="CHEBI:82612"/>
        <dbReference type="ChEBI" id="CHEBI:85445"/>
        <dbReference type="ChEBI" id="CHEBI:85448"/>
        <dbReference type="EC" id="2.1.1.63"/>
    </reaction>
</comment>
<keyword evidence="7" id="KW-0227">DNA damage</keyword>
<evidence type="ECO:0000256" key="9">
    <source>
        <dbReference type="ARBA" id="ARBA00030795"/>
    </source>
</evidence>
<dbReference type="PANTHER" id="PTHR10815">
    <property type="entry name" value="METHYLATED-DNA--PROTEIN-CYSTEINE METHYLTRANSFERASE"/>
    <property type="match status" value="1"/>
</dbReference>
<dbReference type="InterPro" id="IPR036217">
    <property type="entry name" value="MethylDNA_cys_MeTrfase_DNAb"/>
</dbReference>
<dbReference type="EC" id="2.1.1.63" evidence="3"/>
<keyword evidence="6 13" id="KW-0808">Transferase</keyword>
<proteinExistence type="inferred from homology"/>
<dbReference type="Gene3D" id="1.10.10.10">
    <property type="entry name" value="Winged helix-like DNA-binding domain superfamily/Winged helix DNA-binding domain"/>
    <property type="match status" value="1"/>
</dbReference>
<keyword evidence="8" id="KW-0234">DNA repair</keyword>
<evidence type="ECO:0000256" key="6">
    <source>
        <dbReference type="ARBA" id="ARBA00022679"/>
    </source>
</evidence>
<name>A0A0L7R3B2_9HYME</name>
<dbReference type="InterPro" id="IPR001497">
    <property type="entry name" value="MethylDNA_cys_MeTrfase_AS"/>
</dbReference>
<evidence type="ECO:0000259" key="12">
    <source>
        <dbReference type="Pfam" id="PF01035"/>
    </source>
</evidence>
<dbReference type="STRING" id="597456.A0A0L7R3B2"/>
<comment type="similarity">
    <text evidence="2">Belongs to the MGMT family.</text>
</comment>
<evidence type="ECO:0000256" key="5">
    <source>
        <dbReference type="ARBA" id="ARBA00022603"/>
    </source>
</evidence>
<dbReference type="GO" id="GO:0003908">
    <property type="term" value="F:methylated-DNA-[protein]-cysteine S-methyltransferase activity"/>
    <property type="evidence" value="ECO:0007669"/>
    <property type="project" value="UniProtKB-EC"/>
</dbReference>
<comment type="catalytic activity">
    <reaction evidence="1">
        <text>a 4-O-methyl-thymidine in DNA + L-cysteinyl-[protein] = a thymidine in DNA + S-methyl-L-cysteinyl-[protein]</text>
        <dbReference type="Rhea" id="RHEA:53428"/>
        <dbReference type="Rhea" id="RHEA-COMP:10131"/>
        <dbReference type="Rhea" id="RHEA-COMP:10132"/>
        <dbReference type="Rhea" id="RHEA-COMP:13555"/>
        <dbReference type="Rhea" id="RHEA-COMP:13556"/>
        <dbReference type="ChEBI" id="CHEBI:29950"/>
        <dbReference type="ChEBI" id="CHEBI:82612"/>
        <dbReference type="ChEBI" id="CHEBI:137386"/>
        <dbReference type="ChEBI" id="CHEBI:137387"/>
        <dbReference type="EC" id="2.1.1.63"/>
    </reaction>
</comment>
<dbReference type="SUPFAM" id="SSF46767">
    <property type="entry name" value="Methylated DNA-protein cysteine methyltransferase, C-terminal domain"/>
    <property type="match status" value="1"/>
</dbReference>
<dbReference type="GO" id="GO:0006281">
    <property type="term" value="P:DNA repair"/>
    <property type="evidence" value="ECO:0007669"/>
    <property type="project" value="UniProtKB-KW"/>
</dbReference>
<keyword evidence="14" id="KW-1185">Reference proteome</keyword>
<dbReference type="InterPro" id="IPR036388">
    <property type="entry name" value="WH-like_DNA-bd_sf"/>
</dbReference>
<gene>
    <name evidence="13" type="ORF">WH47_09903</name>
</gene>
<dbReference type="GO" id="GO:0032259">
    <property type="term" value="P:methylation"/>
    <property type="evidence" value="ECO:0007669"/>
    <property type="project" value="UniProtKB-KW"/>
</dbReference>
<dbReference type="Proteomes" id="UP000053825">
    <property type="component" value="Unassembled WGS sequence"/>
</dbReference>
<evidence type="ECO:0000256" key="4">
    <source>
        <dbReference type="ARBA" id="ARBA00015377"/>
    </source>
</evidence>
<protein>
    <recommendedName>
        <fullName evidence="4">Methylated-DNA--protein-cysteine methyltransferase</fullName>
        <ecNumber evidence="3">2.1.1.63</ecNumber>
    </recommendedName>
    <alternativeName>
        <fullName evidence="9">6-O-methylguanine-DNA methyltransferase</fullName>
    </alternativeName>
    <alternativeName>
        <fullName evidence="10">O-6-methylguanine-DNA-alkyltransferase</fullName>
    </alternativeName>
</protein>
<evidence type="ECO:0000256" key="7">
    <source>
        <dbReference type="ARBA" id="ARBA00022763"/>
    </source>
</evidence>
<dbReference type="CDD" id="cd06445">
    <property type="entry name" value="ATase"/>
    <property type="match status" value="1"/>
</dbReference>
<feature type="domain" description="Methylated-DNA-[protein]-cysteine S-methyltransferase DNA binding" evidence="12">
    <location>
        <begin position="45"/>
        <end position="121"/>
    </location>
</feature>
<dbReference type="EMBL" id="KQ414663">
    <property type="protein sequence ID" value="KOC65324.1"/>
    <property type="molecule type" value="Genomic_DNA"/>
</dbReference>
<sequence length="127" mass="14256">MTSEEYKAKHENFKIIYAFHPTPFGNCLIGITNIDKAVIHLTFVKFQITVWKALTLILEGTTITYAEVASKIGKPKAVRAVGNAVMKNNIAYLVPCHRVVGKSSNKYKWGTKIKENILAHECKYANT</sequence>
<evidence type="ECO:0000256" key="1">
    <source>
        <dbReference type="ARBA" id="ARBA00001286"/>
    </source>
</evidence>
<evidence type="ECO:0000313" key="13">
    <source>
        <dbReference type="EMBL" id="KOC65324.1"/>
    </source>
</evidence>
<evidence type="ECO:0000256" key="3">
    <source>
        <dbReference type="ARBA" id="ARBA00011918"/>
    </source>
</evidence>
<dbReference type="Pfam" id="PF01035">
    <property type="entry name" value="DNA_binding_1"/>
    <property type="match status" value="1"/>
</dbReference>
<evidence type="ECO:0000313" key="14">
    <source>
        <dbReference type="Proteomes" id="UP000053825"/>
    </source>
</evidence>
<dbReference type="InterPro" id="IPR014048">
    <property type="entry name" value="MethylDNA_cys_MeTrfase_DNA-bd"/>
</dbReference>
<accession>A0A0L7R3B2</accession>
<dbReference type="AlphaFoldDB" id="A0A0L7R3B2"/>
<dbReference type="PROSITE" id="PS00374">
    <property type="entry name" value="MGMT"/>
    <property type="match status" value="1"/>
</dbReference>
<evidence type="ECO:0000256" key="2">
    <source>
        <dbReference type="ARBA" id="ARBA00008711"/>
    </source>
</evidence>
<dbReference type="PANTHER" id="PTHR10815:SF13">
    <property type="entry name" value="METHYLATED-DNA--PROTEIN-CYSTEINE METHYLTRANSFERASE"/>
    <property type="match status" value="1"/>
</dbReference>
<dbReference type="NCBIfam" id="TIGR00589">
    <property type="entry name" value="ogt"/>
    <property type="match status" value="1"/>
</dbReference>
<reference evidence="13 14" key="1">
    <citation type="submission" date="2015-07" db="EMBL/GenBank/DDBJ databases">
        <title>The genome of Habropoda laboriosa.</title>
        <authorList>
            <person name="Pan H."/>
            <person name="Kapheim K."/>
        </authorList>
    </citation>
    <scope>NUCLEOTIDE SEQUENCE [LARGE SCALE GENOMIC DNA]</scope>
    <source>
        <strain evidence="13">0110345459</strain>
    </source>
</reference>
<dbReference type="OrthoDB" id="1907495at2759"/>